<organism evidence="2 3">
    <name type="scientific">Saccharopolyspora spinosa</name>
    <dbReference type="NCBI Taxonomy" id="60894"/>
    <lineage>
        <taxon>Bacteria</taxon>
        <taxon>Bacillati</taxon>
        <taxon>Actinomycetota</taxon>
        <taxon>Actinomycetes</taxon>
        <taxon>Pseudonocardiales</taxon>
        <taxon>Pseudonocardiaceae</taxon>
        <taxon>Saccharopolyspora</taxon>
    </lineage>
</organism>
<proteinExistence type="predicted"/>
<evidence type="ECO:0000313" key="2">
    <source>
        <dbReference type="EMBL" id="PKW15344.1"/>
    </source>
</evidence>
<dbReference type="SUPFAM" id="SSF75304">
    <property type="entry name" value="Amidase signature (AS) enzymes"/>
    <property type="match status" value="1"/>
</dbReference>
<reference evidence="2" key="1">
    <citation type="submission" date="2017-12" db="EMBL/GenBank/DDBJ databases">
        <title>Sequencing the genomes of 1000 Actinobacteria strains.</title>
        <authorList>
            <person name="Klenk H.-P."/>
        </authorList>
    </citation>
    <scope>NUCLEOTIDE SEQUENCE [LARGE SCALE GENOMIC DNA]</scope>
    <source>
        <strain evidence="2">DSM 44228</strain>
    </source>
</reference>
<dbReference type="Gene3D" id="3.90.1300.10">
    <property type="entry name" value="Amidase signature (AS) domain"/>
    <property type="match status" value="1"/>
</dbReference>
<feature type="domain" description="Amidase" evidence="1">
    <location>
        <begin position="38"/>
        <end position="462"/>
    </location>
</feature>
<dbReference type="InterPro" id="IPR000120">
    <property type="entry name" value="Amidase"/>
</dbReference>
<dbReference type="InterPro" id="IPR036928">
    <property type="entry name" value="AS_sf"/>
</dbReference>
<sequence length="487" mass="53215">MTVAPGSGLPASQIPDLVLLDAVELSWLIRRREISCVEAMETYLGHIDRFNPAVNAIVSRADETELIDQARQRDKELDCGECAGWMHGFPIAVKDLSDAAGFPTTKGSPIFAENLATTDDLHVRRMRDAGAIVIGKTNVPEFGLGSHTFNPVFGTTLNAYDTTRSAGGSSGGAGAALALRMLPVADGSDFMGSLRNPAAWGNLVSLRPGFGRIPSEGFLSEPSVVGPMGRTVRDVAMLLSTMAGPDERAPLSIEQDPELFTGSLDRDFAGTRIGWVGDFDGYLATEPGLLDLCAEAFGAFAEIGCEVEPVSRPLPVEQAWETFLLWRSWMVGRNNIGLHADPVTRAMLKPEVVFEVEGYQQLTADDIARALTGRDEWYAAVSRLFDEYDFLLAPSAQVFPFDVDQRWPQEIAGRSMDTYHRWMETVAPWTLSGLPIANLPVGFNEAGLPMGVQLIGRNHAEWPLLQLANSYERATDWTHRVLPPLLR</sequence>
<dbReference type="Pfam" id="PF01425">
    <property type="entry name" value="Amidase"/>
    <property type="match status" value="1"/>
</dbReference>
<gene>
    <name evidence="2" type="ORF">A8926_3038</name>
</gene>
<dbReference type="NCBIfam" id="NF005686">
    <property type="entry name" value="PRK07486.1"/>
    <property type="match status" value="1"/>
</dbReference>
<name>A0A2N3XXF2_SACSN</name>
<dbReference type="InterPro" id="IPR023631">
    <property type="entry name" value="Amidase_dom"/>
</dbReference>
<dbReference type="RefSeq" id="WP_010694928.1">
    <property type="nucleotide sequence ID" value="NZ_CP061007.1"/>
</dbReference>
<protein>
    <submittedName>
        <fullName evidence="2">Amidase</fullName>
    </submittedName>
</protein>
<accession>A0A2N3XXF2</accession>
<comment type="caution">
    <text evidence="2">The sequence shown here is derived from an EMBL/GenBank/DDBJ whole genome shotgun (WGS) entry which is preliminary data.</text>
</comment>
<keyword evidence="3" id="KW-1185">Reference proteome</keyword>
<dbReference type="PANTHER" id="PTHR11895:SF76">
    <property type="entry name" value="INDOLEACETAMIDE HYDROLASE"/>
    <property type="match status" value="1"/>
</dbReference>
<dbReference type="STRING" id="994479.GCA_000194155_02402"/>
<dbReference type="OrthoDB" id="182039at2"/>
<dbReference type="EMBL" id="PJNB01000001">
    <property type="protein sequence ID" value="PKW15344.1"/>
    <property type="molecule type" value="Genomic_DNA"/>
</dbReference>
<dbReference type="Proteomes" id="UP000233786">
    <property type="component" value="Unassembled WGS sequence"/>
</dbReference>
<evidence type="ECO:0000313" key="3">
    <source>
        <dbReference type="Proteomes" id="UP000233786"/>
    </source>
</evidence>
<dbReference type="GO" id="GO:0003824">
    <property type="term" value="F:catalytic activity"/>
    <property type="evidence" value="ECO:0007669"/>
    <property type="project" value="InterPro"/>
</dbReference>
<evidence type="ECO:0000259" key="1">
    <source>
        <dbReference type="Pfam" id="PF01425"/>
    </source>
</evidence>
<dbReference type="PANTHER" id="PTHR11895">
    <property type="entry name" value="TRANSAMIDASE"/>
    <property type="match status" value="1"/>
</dbReference>
<dbReference type="AlphaFoldDB" id="A0A2N3XXF2"/>